<name>A0A445L8V0_GLYSO</name>
<keyword evidence="2" id="KW-1185">Reference proteome</keyword>
<protein>
    <submittedName>
        <fullName evidence="1">Uncharacterized protein</fullName>
    </submittedName>
</protein>
<organism evidence="1 2">
    <name type="scientific">Glycine soja</name>
    <name type="common">Wild soybean</name>
    <dbReference type="NCBI Taxonomy" id="3848"/>
    <lineage>
        <taxon>Eukaryota</taxon>
        <taxon>Viridiplantae</taxon>
        <taxon>Streptophyta</taxon>
        <taxon>Embryophyta</taxon>
        <taxon>Tracheophyta</taxon>
        <taxon>Spermatophyta</taxon>
        <taxon>Magnoliopsida</taxon>
        <taxon>eudicotyledons</taxon>
        <taxon>Gunneridae</taxon>
        <taxon>Pentapetalae</taxon>
        <taxon>rosids</taxon>
        <taxon>fabids</taxon>
        <taxon>Fabales</taxon>
        <taxon>Fabaceae</taxon>
        <taxon>Papilionoideae</taxon>
        <taxon>50 kb inversion clade</taxon>
        <taxon>NPAAA clade</taxon>
        <taxon>indigoferoid/millettioid clade</taxon>
        <taxon>Phaseoleae</taxon>
        <taxon>Glycine</taxon>
        <taxon>Glycine subgen. Soja</taxon>
    </lineage>
</organism>
<gene>
    <name evidence="1" type="ORF">D0Y65_006363</name>
</gene>
<proteinExistence type="predicted"/>
<sequence>MPEILIVEIVLFNALQFDLFFYHFQYVVTSSNNMCFLAKEKRFEMSGGDASMQPMRCGGLEVVVV</sequence>
<evidence type="ECO:0000313" key="2">
    <source>
        <dbReference type="Proteomes" id="UP000289340"/>
    </source>
</evidence>
<dbReference type="AlphaFoldDB" id="A0A445L8V0"/>
<reference evidence="1 2" key="1">
    <citation type="submission" date="2018-09" db="EMBL/GenBank/DDBJ databases">
        <title>A high-quality reference genome of wild soybean provides a powerful tool to mine soybean genomes.</title>
        <authorList>
            <person name="Xie M."/>
            <person name="Chung C.Y.L."/>
            <person name="Li M.-W."/>
            <person name="Wong F.-L."/>
            <person name="Chan T.-F."/>
            <person name="Lam H.-M."/>
        </authorList>
    </citation>
    <scope>NUCLEOTIDE SEQUENCE [LARGE SCALE GENOMIC DNA]</scope>
    <source>
        <strain evidence="2">cv. W05</strain>
        <tissue evidence="1">Hypocotyl of etiolated seedlings</tissue>
    </source>
</reference>
<accession>A0A445L8V0</accession>
<comment type="caution">
    <text evidence="1">The sequence shown here is derived from an EMBL/GenBank/DDBJ whole genome shotgun (WGS) entry which is preliminary data.</text>
</comment>
<evidence type="ECO:0000313" key="1">
    <source>
        <dbReference type="EMBL" id="RZC19509.1"/>
    </source>
</evidence>
<dbReference type="Proteomes" id="UP000289340">
    <property type="component" value="Chromosome 3"/>
</dbReference>
<dbReference type="EMBL" id="QZWG01000003">
    <property type="protein sequence ID" value="RZC19508.1"/>
    <property type="molecule type" value="Genomic_DNA"/>
</dbReference>
<dbReference type="EMBL" id="QZWG01000003">
    <property type="protein sequence ID" value="RZC19509.1"/>
    <property type="molecule type" value="Genomic_DNA"/>
</dbReference>